<dbReference type="Gene3D" id="3.90.550.10">
    <property type="entry name" value="Spore Coat Polysaccharide Biosynthesis Protein SpsA, Chain A"/>
    <property type="match status" value="1"/>
</dbReference>
<dbReference type="EMBL" id="MFAV01000001">
    <property type="protein sequence ID" value="OGD86943.1"/>
    <property type="molecule type" value="Genomic_DNA"/>
</dbReference>
<name>A0A1F5G4Y1_9BACT</name>
<sequence length="297" mass="34107">MATTNISIIIVNHNTKELLKNCLSSIAKSKDNLAKEILVVDNASTDGSVQAIKNFPGIQLIQNITNMGFSKACNQAIKKAKGKYILLLNPDTVLERDTLAEMVSFMDKNPKIGVATCRVELPNVEIDWASHRGFPTPWRSFTYFSRLSKLFPGSRIFGGYHFEHEDLQKPHEIDSPCGAFYLVKSEAIKKIGLLDEDYFIFAEDLDWSYRIKNAGYKIFYYPKVKIIHHKGAASGMHKVESRAEKKERKKAVESFYDTMKIFYEKHYQAKYPKWVKSLAFWGIDFLKKRRIAKLGFD</sequence>
<dbReference type="SUPFAM" id="SSF53448">
    <property type="entry name" value="Nucleotide-diphospho-sugar transferases"/>
    <property type="match status" value="1"/>
</dbReference>
<reference evidence="2 3" key="1">
    <citation type="journal article" date="2016" name="Nat. Commun.">
        <title>Thousands of microbial genomes shed light on interconnected biogeochemical processes in an aquifer system.</title>
        <authorList>
            <person name="Anantharaman K."/>
            <person name="Brown C.T."/>
            <person name="Hug L.A."/>
            <person name="Sharon I."/>
            <person name="Castelle C.J."/>
            <person name="Probst A.J."/>
            <person name="Thomas B.C."/>
            <person name="Singh A."/>
            <person name="Wilkins M.J."/>
            <person name="Karaoz U."/>
            <person name="Brodie E.L."/>
            <person name="Williams K.H."/>
            <person name="Hubbard S.S."/>
            <person name="Banfield J.F."/>
        </authorList>
    </citation>
    <scope>NUCLEOTIDE SEQUENCE [LARGE SCALE GENOMIC DNA]</scope>
</reference>
<gene>
    <name evidence="2" type="ORF">A2Z23_01615</name>
</gene>
<dbReference type="PANTHER" id="PTHR43179:SF7">
    <property type="entry name" value="RHAMNOSYLTRANSFERASE WBBL"/>
    <property type="match status" value="1"/>
</dbReference>
<dbReference type="Proteomes" id="UP000176628">
    <property type="component" value="Unassembled WGS sequence"/>
</dbReference>
<evidence type="ECO:0000259" key="1">
    <source>
        <dbReference type="Pfam" id="PF00535"/>
    </source>
</evidence>
<feature type="domain" description="Glycosyltransferase 2-like" evidence="1">
    <location>
        <begin position="7"/>
        <end position="159"/>
    </location>
</feature>
<dbReference type="Pfam" id="PF00535">
    <property type="entry name" value="Glycos_transf_2"/>
    <property type="match status" value="1"/>
</dbReference>
<evidence type="ECO:0000313" key="2">
    <source>
        <dbReference type="EMBL" id="OGD86943.1"/>
    </source>
</evidence>
<comment type="caution">
    <text evidence="2">The sequence shown here is derived from an EMBL/GenBank/DDBJ whole genome shotgun (WGS) entry which is preliminary data.</text>
</comment>
<dbReference type="PANTHER" id="PTHR43179">
    <property type="entry name" value="RHAMNOSYLTRANSFERASE WBBL"/>
    <property type="match status" value="1"/>
</dbReference>
<accession>A0A1F5G4Y1</accession>
<dbReference type="CDD" id="cd04186">
    <property type="entry name" value="GT_2_like_c"/>
    <property type="match status" value="1"/>
</dbReference>
<organism evidence="2 3">
    <name type="scientific">Candidatus Curtissbacteria bacterium RBG_16_39_7</name>
    <dbReference type="NCBI Taxonomy" id="1797707"/>
    <lineage>
        <taxon>Bacteria</taxon>
        <taxon>Candidatus Curtissiibacteriota</taxon>
    </lineage>
</organism>
<protein>
    <recommendedName>
        <fullName evidence="1">Glycosyltransferase 2-like domain-containing protein</fullName>
    </recommendedName>
</protein>
<dbReference type="InterPro" id="IPR029044">
    <property type="entry name" value="Nucleotide-diphossugar_trans"/>
</dbReference>
<evidence type="ECO:0000313" key="3">
    <source>
        <dbReference type="Proteomes" id="UP000176628"/>
    </source>
</evidence>
<dbReference type="AlphaFoldDB" id="A0A1F5G4Y1"/>
<proteinExistence type="predicted"/>
<dbReference type="InterPro" id="IPR001173">
    <property type="entry name" value="Glyco_trans_2-like"/>
</dbReference>